<dbReference type="CDD" id="cd00067">
    <property type="entry name" value="GAL4"/>
    <property type="match status" value="1"/>
</dbReference>
<dbReference type="InterPro" id="IPR053181">
    <property type="entry name" value="EcdB-like_regulator"/>
</dbReference>
<dbReference type="EMBL" id="JAAQHG020000032">
    <property type="protein sequence ID" value="KAL1583769.1"/>
    <property type="molecule type" value="Genomic_DNA"/>
</dbReference>
<evidence type="ECO:0000259" key="3">
    <source>
        <dbReference type="PROSITE" id="PS50048"/>
    </source>
</evidence>
<gene>
    <name evidence="4" type="ORF">WHR41_07461</name>
</gene>
<feature type="region of interest" description="Disordered" evidence="2">
    <location>
        <begin position="1"/>
        <end position="39"/>
    </location>
</feature>
<dbReference type="RefSeq" id="XP_069226875.1">
    <property type="nucleotide sequence ID" value="XM_069376066.1"/>
</dbReference>
<feature type="domain" description="Zn(2)-C6 fungal-type" evidence="3">
    <location>
        <begin position="81"/>
        <end position="111"/>
    </location>
</feature>
<comment type="caution">
    <text evidence="4">The sequence shown here is derived from an EMBL/GenBank/DDBJ whole genome shotgun (WGS) entry which is preliminary data.</text>
</comment>
<feature type="region of interest" description="Disordered" evidence="2">
    <location>
        <begin position="146"/>
        <end position="171"/>
    </location>
</feature>
<dbReference type="FunFam" id="4.10.240.10:FF:000008">
    <property type="entry name" value="C6 zinc finger domain-containing protein"/>
    <property type="match status" value="1"/>
</dbReference>
<proteinExistence type="predicted"/>
<sequence length="668" mass="73889">MDPMSADEDSRNGLSDSASAVNAVRPGVKRSRSSYDRPLNRADTMEDIVASELKSADAADGKVARFPADPLDYPRRRATIACEVCRSRKSRCDGARPKCRLCTELQAECVYREPGVKLDAGDKMILERLAHIEGLLKAGMQSGMHGSSMSLNAPSGPISPATSNPASEEMTGKRMSTTSAPAAIPQVNGLGSWQANISTMPKTHTTPALNLLQWPIIRELVSLPCDPQTLLQLEMARPPLEMGRYSLDFSAAHAYAQAFFQRVNVWYACVDPATWHVHYHSAMASGCRSLPDSCMVLLVLALGQAAHSGLSISRVPGDQLPPGLPYFAAAWNLLPSLLTRNDILSTQCHILAAAYLLYLVRPLEAWNLLHNTSMKIQLLLSSQQSIPPQLRELSERLYWNTLMIESDLLAEMDLPHSGIVQFEESMRLPRPFPYDASNVTPEEPPGSDELWYFLAEIALRRLLNRVSHLIYTTERSTRGANGLTSSLDPVTTELDYQLTQWYESLPAPVKFPRERLPARNQVQTVLRLRYFACRTIIYRPYILAVLADESCAQEPGVQDACRKCLEACIRQLEYITAHHDGHIPYLWQGALSIVSQALLIMGATLSGSLAALLPPAHQMNVIVAEVVAEVERMAHLAPSIRLCAELMREAEDRRQALLATQPAQPLRG</sequence>
<dbReference type="GO" id="GO:0008270">
    <property type="term" value="F:zinc ion binding"/>
    <property type="evidence" value="ECO:0007669"/>
    <property type="project" value="InterPro"/>
</dbReference>
<dbReference type="PROSITE" id="PS00463">
    <property type="entry name" value="ZN2_CY6_FUNGAL_1"/>
    <property type="match status" value="1"/>
</dbReference>
<accession>A0AB34KFS3</accession>
<dbReference type="InterPro" id="IPR036864">
    <property type="entry name" value="Zn2-C6_fun-type_DNA-bd_sf"/>
</dbReference>
<dbReference type="PROSITE" id="PS50048">
    <property type="entry name" value="ZN2_CY6_FUNGAL_2"/>
    <property type="match status" value="1"/>
</dbReference>
<dbReference type="SUPFAM" id="SSF57701">
    <property type="entry name" value="Zn2/Cys6 DNA-binding domain"/>
    <property type="match status" value="1"/>
</dbReference>
<dbReference type="InterPro" id="IPR001138">
    <property type="entry name" value="Zn2Cys6_DnaBD"/>
</dbReference>
<dbReference type="GO" id="GO:0000981">
    <property type="term" value="F:DNA-binding transcription factor activity, RNA polymerase II-specific"/>
    <property type="evidence" value="ECO:0007669"/>
    <property type="project" value="InterPro"/>
</dbReference>
<reference evidence="4 5" key="1">
    <citation type="journal article" date="2020" name="Microbiol. Resour. Announc.">
        <title>Draft Genome Sequence of a Cladosporium Species Isolated from the Mesophotic Ascidian Didemnum maculosum.</title>
        <authorList>
            <person name="Gioti A."/>
            <person name="Siaperas R."/>
            <person name="Nikolaivits E."/>
            <person name="Le Goff G."/>
            <person name="Ouazzani J."/>
            <person name="Kotoulas G."/>
            <person name="Topakas E."/>
        </authorList>
    </citation>
    <scope>NUCLEOTIDE SEQUENCE [LARGE SCALE GENOMIC DNA]</scope>
    <source>
        <strain evidence="4 5">TM138-S3</strain>
    </source>
</reference>
<keyword evidence="1" id="KW-0539">Nucleus</keyword>
<dbReference type="PANTHER" id="PTHR47785:SF2">
    <property type="entry name" value="ZN(II)2CYS6 TRANSCRIPTION FACTOR (EUROFUNG)"/>
    <property type="match status" value="1"/>
</dbReference>
<dbReference type="Proteomes" id="UP000803884">
    <property type="component" value="Unassembled WGS sequence"/>
</dbReference>
<organism evidence="4 5">
    <name type="scientific">Cladosporium halotolerans</name>
    <dbReference type="NCBI Taxonomy" id="1052096"/>
    <lineage>
        <taxon>Eukaryota</taxon>
        <taxon>Fungi</taxon>
        <taxon>Dikarya</taxon>
        <taxon>Ascomycota</taxon>
        <taxon>Pezizomycotina</taxon>
        <taxon>Dothideomycetes</taxon>
        <taxon>Dothideomycetidae</taxon>
        <taxon>Cladosporiales</taxon>
        <taxon>Cladosporiaceae</taxon>
        <taxon>Cladosporium</taxon>
    </lineage>
</organism>
<dbReference type="CDD" id="cd12148">
    <property type="entry name" value="fungal_TF_MHR"/>
    <property type="match status" value="1"/>
</dbReference>
<keyword evidence="5" id="KW-1185">Reference proteome</keyword>
<evidence type="ECO:0000256" key="2">
    <source>
        <dbReference type="SAM" id="MobiDB-lite"/>
    </source>
</evidence>
<evidence type="ECO:0000256" key="1">
    <source>
        <dbReference type="ARBA" id="ARBA00023242"/>
    </source>
</evidence>
<dbReference type="Pfam" id="PF00172">
    <property type="entry name" value="Zn_clus"/>
    <property type="match status" value="1"/>
</dbReference>
<evidence type="ECO:0000313" key="5">
    <source>
        <dbReference type="Proteomes" id="UP000803884"/>
    </source>
</evidence>
<dbReference type="AlphaFoldDB" id="A0AB34KFS3"/>
<dbReference type="GeneID" id="96008904"/>
<dbReference type="Gene3D" id="4.10.240.10">
    <property type="entry name" value="Zn(2)-C6 fungal-type DNA-binding domain"/>
    <property type="match status" value="1"/>
</dbReference>
<name>A0AB34KFS3_9PEZI</name>
<dbReference type="PANTHER" id="PTHR47785">
    <property type="entry name" value="ZN(II)2CYS6 TRANSCRIPTION FACTOR (EUROFUNG)-RELATED-RELATED"/>
    <property type="match status" value="1"/>
</dbReference>
<evidence type="ECO:0000313" key="4">
    <source>
        <dbReference type="EMBL" id="KAL1583769.1"/>
    </source>
</evidence>
<dbReference type="SMART" id="SM00066">
    <property type="entry name" value="GAL4"/>
    <property type="match status" value="1"/>
</dbReference>
<protein>
    <recommendedName>
        <fullName evidence="3">Zn(2)-C6 fungal-type domain-containing protein</fullName>
    </recommendedName>
</protein>